<feature type="domain" description="C2H2-type" evidence="1">
    <location>
        <begin position="293"/>
        <end position="313"/>
    </location>
</feature>
<protein>
    <recommendedName>
        <fullName evidence="1">C2H2-type domain-containing protein</fullName>
    </recommendedName>
</protein>
<keyword evidence="3" id="KW-1185">Reference proteome</keyword>
<dbReference type="AlphaFoldDB" id="A0AAD5MZ46"/>
<comment type="caution">
    <text evidence="2">The sequence shown here is derived from an EMBL/GenBank/DDBJ whole genome shotgun (WGS) entry which is preliminary data.</text>
</comment>
<dbReference type="EMBL" id="JAHQIW010001837">
    <property type="protein sequence ID" value="KAJ1353774.1"/>
    <property type="molecule type" value="Genomic_DNA"/>
</dbReference>
<gene>
    <name evidence="2" type="ORF">KIN20_010499</name>
</gene>
<accession>A0AAD5MZ46</accession>
<sequence>MAENSSAPYDLENGLLVLCVSAKGGLPNSKIGCWECSSLLCSIFGIRVHMVIHHGIFLKTEGALNETDVLNEIPANISTTTRAINLSIGLTADGCLPVNLEERKKDALAIKVKSLEAAAVSSTSHESPAKASSQAPMQSNQLEIKVETPPPSVQILDYIQPPSVQIIENVDHYAESMQYDPSSMTQQDVSNTEVQSLDETGGLFIGEKRRKCEIELHINYLEIPDSCYLCSPPLALLNTPEKYLEHMHAKHSSIVDSLQQNNYVYVKCNFCALRVRRDLFIAHLLSECYMAPCPLCGDKLPRKKERIAHRKTHNSVMRRFLCVCRRRFAIFDEFASHTCRSRSVTTVTCCSCNAVVCSQDRNRSKGLIAGVDHFIECHTSNRRCISCNTEPLETLREHVLIHLKENFELITLEPTLLECWPTELLQNTLQENLSSGIANRKKKKRLDSVCQHLENDSAPCTSSNSTPATASTTQSFALVMRRQNRVQCPIAINHPSQNHFVQSGADQRVSSPVSTGSHQVWSDGDISSLGQPETNVSRSQYQPCVVCSNVPAYGSLCNVMNTKYMIPVPLDHAHRERWAFHICQHLSDSHSEELRIAFLLQQQPRLCLRHFNPRTVVMSDSGSITRTSSTPSDPPVFNFEQFAKLNGEFALACKRLLDAIERDQDSRTIGYMLKIVQDLMKCTDDKCNRELNNHTDILLHRYHQVPHKYLCIECFNVNNVMANEQDMVEHVIMGHCNERADNGAIPVYYALHCPMKNCHTVHTSIPAFRKHINHAHSLLFLTVSDHCATRFFNAAKTALHNEIHERYRSDVACCYLCGVDDPWQREVGGVKFCHEVVHAMKRYVVCKTCMTPMRADHTGFALVNHFIGAHMKNLPRRLYYCKVCMRHFMEPEVAEHVQTCHKLMVFQPRFTPELNAITIMNGNEFCDYLGIPKEACNSTARSADFL</sequence>
<reference evidence="2" key="1">
    <citation type="submission" date="2021-06" db="EMBL/GenBank/DDBJ databases">
        <title>Parelaphostrongylus tenuis whole genome reference sequence.</title>
        <authorList>
            <person name="Garwood T.J."/>
            <person name="Larsen P.A."/>
            <person name="Fountain-Jones N.M."/>
            <person name="Garbe J.R."/>
            <person name="Macchietto M.G."/>
            <person name="Kania S.A."/>
            <person name="Gerhold R.W."/>
            <person name="Richards J.E."/>
            <person name="Wolf T.M."/>
        </authorList>
    </citation>
    <scope>NUCLEOTIDE SEQUENCE</scope>
    <source>
        <strain evidence="2">MNPRO001-30</strain>
        <tissue evidence="2">Meninges</tissue>
    </source>
</reference>
<dbReference type="PROSITE" id="PS00028">
    <property type="entry name" value="ZINC_FINGER_C2H2_1"/>
    <property type="match status" value="1"/>
</dbReference>
<organism evidence="2 3">
    <name type="scientific">Parelaphostrongylus tenuis</name>
    <name type="common">Meningeal worm</name>
    <dbReference type="NCBI Taxonomy" id="148309"/>
    <lineage>
        <taxon>Eukaryota</taxon>
        <taxon>Metazoa</taxon>
        <taxon>Ecdysozoa</taxon>
        <taxon>Nematoda</taxon>
        <taxon>Chromadorea</taxon>
        <taxon>Rhabditida</taxon>
        <taxon>Rhabditina</taxon>
        <taxon>Rhabditomorpha</taxon>
        <taxon>Strongyloidea</taxon>
        <taxon>Metastrongylidae</taxon>
        <taxon>Parelaphostrongylus</taxon>
    </lineage>
</organism>
<dbReference type="Proteomes" id="UP001196413">
    <property type="component" value="Unassembled WGS sequence"/>
</dbReference>
<evidence type="ECO:0000313" key="3">
    <source>
        <dbReference type="Proteomes" id="UP001196413"/>
    </source>
</evidence>
<name>A0AAD5MZ46_PARTN</name>
<proteinExistence type="predicted"/>
<dbReference type="InterPro" id="IPR013087">
    <property type="entry name" value="Znf_C2H2_type"/>
</dbReference>
<evidence type="ECO:0000313" key="2">
    <source>
        <dbReference type="EMBL" id="KAJ1353774.1"/>
    </source>
</evidence>
<dbReference type="SMART" id="SM00355">
    <property type="entry name" value="ZnF_C2H2"/>
    <property type="match status" value="7"/>
</dbReference>
<evidence type="ECO:0000259" key="1">
    <source>
        <dbReference type="PROSITE" id="PS00028"/>
    </source>
</evidence>